<dbReference type="SUPFAM" id="SSF51735">
    <property type="entry name" value="NAD(P)-binding Rossmann-fold domains"/>
    <property type="match status" value="1"/>
</dbReference>
<evidence type="ECO:0000259" key="4">
    <source>
        <dbReference type="Pfam" id="PF21761"/>
    </source>
</evidence>
<dbReference type="Gene3D" id="1.10.1040.10">
    <property type="entry name" value="N-(1-d-carboxylethyl)-l-norvaline Dehydrogenase, domain 2"/>
    <property type="match status" value="1"/>
</dbReference>
<comment type="similarity">
    <text evidence="1">Belongs to the HIBADH-related family.</text>
</comment>
<dbReference type="OrthoDB" id="9135493at2"/>
<name>A0A660CCB1_9PSEU</name>
<dbReference type="PIRSF" id="PIRSF000103">
    <property type="entry name" value="HIBADH"/>
    <property type="match status" value="1"/>
</dbReference>
<dbReference type="GO" id="GO:0016491">
    <property type="term" value="F:oxidoreductase activity"/>
    <property type="evidence" value="ECO:0007669"/>
    <property type="project" value="UniProtKB-KW"/>
</dbReference>
<feature type="domain" description="6-phosphogluconate dehydrogenase NADP-binding" evidence="3">
    <location>
        <begin position="24"/>
        <end position="180"/>
    </location>
</feature>
<accession>A0A660CCB1</accession>
<dbReference type="PANTHER" id="PTHR43580:SF2">
    <property type="entry name" value="CYTOKINE-LIKE NUCLEAR FACTOR N-PAC"/>
    <property type="match status" value="1"/>
</dbReference>
<dbReference type="AlphaFoldDB" id="A0A660CCB1"/>
<dbReference type="GO" id="GO:0050661">
    <property type="term" value="F:NADP binding"/>
    <property type="evidence" value="ECO:0007669"/>
    <property type="project" value="InterPro"/>
</dbReference>
<dbReference type="Proteomes" id="UP000317303">
    <property type="component" value="Unassembled WGS sequence"/>
</dbReference>
<dbReference type="InterPro" id="IPR051265">
    <property type="entry name" value="HIBADH-related_NP60_sf"/>
</dbReference>
<evidence type="ECO:0000256" key="1">
    <source>
        <dbReference type="ARBA" id="ARBA00009080"/>
    </source>
</evidence>
<dbReference type="InterPro" id="IPR006115">
    <property type="entry name" value="6PGDH_NADP-bd"/>
</dbReference>
<dbReference type="InterPro" id="IPR048666">
    <property type="entry name" value="RedAm-like_C"/>
</dbReference>
<evidence type="ECO:0000259" key="3">
    <source>
        <dbReference type="Pfam" id="PF03446"/>
    </source>
</evidence>
<dbReference type="EMBL" id="VLJV01000001">
    <property type="protein sequence ID" value="TWH19984.1"/>
    <property type="molecule type" value="Genomic_DNA"/>
</dbReference>
<sequence>MSNVTGMTSRTAPQSVAGPNSEAVTVVGLGPMGRALASALLKAGHRVTVWNRTPAKAREVIAKGATLAGSPADALAGAEVAVFCVLDDDVVASVVERATQDGGDPSGLTLVNLTADSPARTRDLAAQLDALGITLVDGAVMTTAGSIGTAATRILYAGPREAYETHRDLLAAFGGTAHHLGADVAAAATFDVALLSQFWTSIAGLAQALALARAEGRDVGELVPHAVAMSQLVVDLLPGLAADFAAGRFSGSDSATIDSLSTSLAHLRSAFARSEVSTPVLDAIHSVVDDTARAGYGQDAPIRIAEAFTNSGSGSGRF</sequence>
<evidence type="ECO:0000256" key="2">
    <source>
        <dbReference type="ARBA" id="ARBA00023002"/>
    </source>
</evidence>
<reference evidence="5 6" key="1">
    <citation type="submission" date="2019-07" db="EMBL/GenBank/DDBJ databases">
        <title>R&amp;d 2014.</title>
        <authorList>
            <person name="Klenk H.-P."/>
        </authorList>
    </citation>
    <scope>NUCLEOTIDE SEQUENCE [LARGE SCALE GENOMIC DNA]</scope>
    <source>
        <strain evidence="5 6">DSM 43194</strain>
    </source>
</reference>
<proteinExistence type="inferred from homology"/>
<dbReference type="InterPro" id="IPR036291">
    <property type="entry name" value="NAD(P)-bd_dom_sf"/>
</dbReference>
<dbReference type="PANTHER" id="PTHR43580">
    <property type="entry name" value="OXIDOREDUCTASE GLYR1-RELATED"/>
    <property type="match status" value="1"/>
</dbReference>
<feature type="domain" description="NADPH-dependent reductive aminase-like C-terminal" evidence="4">
    <location>
        <begin position="183"/>
        <end position="308"/>
    </location>
</feature>
<protein>
    <submittedName>
        <fullName evidence="5">3-hydroxyisobutyrate dehydrogenase-like beta-hydroxyacid dehydrogenase</fullName>
    </submittedName>
</protein>
<dbReference type="InterPro" id="IPR015815">
    <property type="entry name" value="HIBADH-related"/>
</dbReference>
<dbReference type="InterPro" id="IPR013328">
    <property type="entry name" value="6PGD_dom2"/>
</dbReference>
<keyword evidence="6" id="KW-1185">Reference proteome</keyword>
<evidence type="ECO:0000313" key="5">
    <source>
        <dbReference type="EMBL" id="TWH19984.1"/>
    </source>
</evidence>
<gene>
    <name evidence="5" type="ORF">JD82_01822</name>
</gene>
<dbReference type="Gene3D" id="3.40.50.720">
    <property type="entry name" value="NAD(P)-binding Rossmann-like Domain"/>
    <property type="match status" value="1"/>
</dbReference>
<dbReference type="Pfam" id="PF03446">
    <property type="entry name" value="NAD_binding_2"/>
    <property type="match status" value="1"/>
</dbReference>
<organism evidence="5 6">
    <name type="scientific">Prauserella rugosa</name>
    <dbReference type="NCBI Taxonomy" id="43354"/>
    <lineage>
        <taxon>Bacteria</taxon>
        <taxon>Bacillati</taxon>
        <taxon>Actinomycetota</taxon>
        <taxon>Actinomycetes</taxon>
        <taxon>Pseudonocardiales</taxon>
        <taxon>Pseudonocardiaceae</taxon>
        <taxon>Prauserella</taxon>
    </lineage>
</organism>
<comment type="caution">
    <text evidence="5">The sequence shown here is derived from an EMBL/GenBank/DDBJ whole genome shotgun (WGS) entry which is preliminary data.</text>
</comment>
<dbReference type="Pfam" id="PF21761">
    <property type="entry name" value="RedAm-like_C"/>
    <property type="match status" value="1"/>
</dbReference>
<evidence type="ECO:0000313" key="6">
    <source>
        <dbReference type="Proteomes" id="UP000317303"/>
    </source>
</evidence>
<keyword evidence="2" id="KW-0560">Oxidoreductase</keyword>